<feature type="coiled-coil region" evidence="1">
    <location>
        <begin position="209"/>
        <end position="243"/>
    </location>
</feature>
<dbReference type="SUPFAM" id="SSF52540">
    <property type="entry name" value="P-loop containing nucleoside triphosphate hydrolases"/>
    <property type="match status" value="1"/>
</dbReference>
<dbReference type="Pfam" id="PF13514">
    <property type="entry name" value="AAA_27"/>
    <property type="match status" value="1"/>
</dbReference>
<keyword evidence="2" id="KW-0472">Membrane</keyword>
<dbReference type="Gene3D" id="3.40.50.300">
    <property type="entry name" value="P-loop containing nucleotide triphosphate hydrolases"/>
    <property type="match status" value="2"/>
</dbReference>
<evidence type="ECO:0000259" key="3">
    <source>
        <dbReference type="Pfam" id="PF13514"/>
    </source>
</evidence>
<sequence>MKILSLHIYHFGGLRDCKISFENNGLQMLYGENEVGKTTLMDFIKCMLFGFPSKNQSQRRYEPKNGNRMGGKMTIEHQNHGVWTIERIADSSVSGDVSIYNETGQKNDGSFLIQLLDNMEQSLFTGAFCFGLDGLQKLDKLSSEELGNFLLSTALSGDRDLLEVEQVFEKKQSALFKKSGKKPIINEKLDQLKSVGKTLESLKSKNESYLAIKIQKESLEKALEKTKQELVDVQKEMRSVKRLFELKPVLEKYKQLKTEWHSFDSTELRFPENGIGKYEDWQKECTLLKGELTYIEDRLIEAEKEKNSFVIKEKLVRHEKEIKQLFNKLPRYEHLFNQLQDTQSTILFIEKEETELFDAIGETWSETELKNLSLTLSSLHHLEDLIKQSGHIEDKKRRLEDELEDSRLKLEHLEKEEAKQKDLLLSEEEVAKYQTANKKYQTKSIPLYSALLPLFAAIVLFWSGWSSSSLPVMLGGAIVFAAAIILAFIHMKNDKASGEIPSHTPHRIMEDEVNRKQWMHVTAQLSNENNIYVQLAKQLDYLEVEEASILERAEHWALQNRYKGTVDQLLISGYMKRILQLKELLKQKETTIQKMRELNVQQEEYEHEAASLSDVLEIEYNGDTKDWIVSCYSSLEDQLKNRSRAEHLSKNGEQLIERKEELLKKLTFTENQMKNLWKEANVTKEIDFYTRAHEKARLTKLKEELTALTNQLISLGFSSEEIEKMANSVTLHYEDTVQLIENLEKKEEDIQKDYSEKVEEKGRLDWELTKLLEDGSYSEHLHRYELLKEEWNSYVKKWASLRLAQHALSKVKENYQKTKLPAVLETSSVYFSKITESEYQSILFTEKNELMVIKEDGTRFYPHELSRGTAEQVYLAIRMAVALHAGPRDFPILMDDIAVNFDEKRTRRTLQLIQKAAQERQILFFTCHKHVASIVPSVPLIHWPSQSVIAEL</sequence>
<dbReference type="Proteomes" id="UP000076567">
    <property type="component" value="Unassembled WGS sequence"/>
</dbReference>
<dbReference type="PANTHER" id="PTHR41259:SF1">
    <property type="entry name" value="DOUBLE-STRAND BREAK REPAIR RAD50 ATPASE, PUTATIVE-RELATED"/>
    <property type="match status" value="1"/>
</dbReference>
<feature type="domain" description="YhaN AAA" evidence="3">
    <location>
        <begin position="1"/>
        <end position="207"/>
    </location>
</feature>
<dbReference type="InterPro" id="IPR027417">
    <property type="entry name" value="P-loop_NTPase"/>
</dbReference>
<dbReference type="OrthoDB" id="9764467at2"/>
<evidence type="ECO:0000313" key="4">
    <source>
        <dbReference type="EMBL" id="KZE67199.1"/>
    </source>
</evidence>
<dbReference type="PANTHER" id="PTHR41259">
    <property type="entry name" value="DOUBLE-STRAND BREAK REPAIR RAD50 ATPASE, PUTATIVE-RELATED"/>
    <property type="match status" value="1"/>
</dbReference>
<evidence type="ECO:0000313" key="5">
    <source>
        <dbReference type="Proteomes" id="UP000076567"/>
    </source>
</evidence>
<organism evidence="4 5">
    <name type="scientific">Fictibacillus phosphorivorans</name>
    <dbReference type="NCBI Taxonomy" id="1221500"/>
    <lineage>
        <taxon>Bacteria</taxon>
        <taxon>Bacillati</taxon>
        <taxon>Bacillota</taxon>
        <taxon>Bacilli</taxon>
        <taxon>Bacillales</taxon>
        <taxon>Fictibacillaceae</taxon>
        <taxon>Fictibacillus</taxon>
    </lineage>
</organism>
<dbReference type="AlphaFoldDB" id="A0A163RN23"/>
<evidence type="ECO:0000256" key="2">
    <source>
        <dbReference type="SAM" id="Phobius"/>
    </source>
</evidence>
<feature type="coiled-coil region" evidence="1">
    <location>
        <begin position="578"/>
        <end position="615"/>
    </location>
</feature>
<keyword evidence="2" id="KW-0812">Transmembrane</keyword>
<feature type="coiled-coil region" evidence="1">
    <location>
        <begin position="645"/>
        <end position="760"/>
    </location>
</feature>
<dbReference type="EMBL" id="LRFC01000012">
    <property type="protein sequence ID" value="KZE67199.1"/>
    <property type="molecule type" value="Genomic_DNA"/>
</dbReference>
<accession>A0A163RN23</accession>
<keyword evidence="1" id="KW-0175">Coiled coil</keyword>
<reference evidence="5" key="1">
    <citation type="submission" date="2016-01" db="EMBL/GenBank/DDBJ databases">
        <title>Draft genome of Chromobacterium sp. F49.</title>
        <authorList>
            <person name="Hong K.W."/>
        </authorList>
    </citation>
    <scope>NUCLEOTIDE SEQUENCE [LARGE SCALE GENOMIC DNA]</scope>
    <source>
        <strain evidence="5">P7IIIA</strain>
    </source>
</reference>
<feature type="transmembrane region" description="Helical" evidence="2">
    <location>
        <begin position="470"/>
        <end position="489"/>
    </location>
</feature>
<feature type="transmembrane region" description="Helical" evidence="2">
    <location>
        <begin position="445"/>
        <end position="464"/>
    </location>
</feature>
<keyword evidence="2" id="KW-1133">Transmembrane helix</keyword>
<proteinExistence type="predicted"/>
<protein>
    <recommendedName>
        <fullName evidence="3">YhaN AAA domain-containing protein</fullName>
    </recommendedName>
</protein>
<name>A0A163RN23_9BACL</name>
<evidence type="ECO:0000256" key="1">
    <source>
        <dbReference type="SAM" id="Coils"/>
    </source>
</evidence>
<keyword evidence="5" id="KW-1185">Reference proteome</keyword>
<comment type="caution">
    <text evidence="4">The sequence shown here is derived from an EMBL/GenBank/DDBJ whole genome shotgun (WGS) entry which is preliminary data.</text>
</comment>
<dbReference type="RefSeq" id="WP_066239966.1">
    <property type="nucleotide sequence ID" value="NZ_LRFC01000012.1"/>
</dbReference>
<dbReference type="InterPro" id="IPR038734">
    <property type="entry name" value="YhaN_AAA"/>
</dbReference>
<feature type="coiled-coil region" evidence="1">
    <location>
        <begin position="382"/>
        <end position="423"/>
    </location>
</feature>
<gene>
    <name evidence="4" type="ORF">AWM68_04900</name>
</gene>